<dbReference type="STRING" id="572036.SAMN05661099_3038"/>
<dbReference type="InterPro" id="IPR029062">
    <property type="entry name" value="Class_I_gatase-like"/>
</dbReference>
<dbReference type="EMBL" id="FUYR01000003">
    <property type="protein sequence ID" value="SKB83699.1"/>
    <property type="molecule type" value="Genomic_DNA"/>
</dbReference>
<reference evidence="3" key="1">
    <citation type="submission" date="2017-02" db="EMBL/GenBank/DDBJ databases">
        <authorList>
            <person name="Varghese N."/>
            <person name="Submissions S."/>
        </authorList>
    </citation>
    <scope>NUCLEOTIDE SEQUENCE [LARGE SCALE GENOMIC DNA]</scope>
    <source>
        <strain evidence="3">DSM 22385</strain>
    </source>
</reference>
<name>A0A1T5EIK2_9SPHI</name>
<evidence type="ECO:0000313" key="3">
    <source>
        <dbReference type="Proteomes" id="UP000189981"/>
    </source>
</evidence>
<protein>
    <submittedName>
        <fullName evidence="2">Trehalose utilisation</fullName>
    </submittedName>
</protein>
<proteinExistence type="predicted"/>
<evidence type="ECO:0000313" key="2">
    <source>
        <dbReference type="EMBL" id="SKB83699.1"/>
    </source>
</evidence>
<dbReference type="PANTHER" id="PTHR40469:SF2">
    <property type="entry name" value="GALACTOSE-BINDING DOMAIN-LIKE SUPERFAMILY PROTEIN"/>
    <property type="match status" value="1"/>
</dbReference>
<dbReference type="PANTHER" id="PTHR40469">
    <property type="entry name" value="SECRETED GLYCOSYL HYDROLASE"/>
    <property type="match status" value="1"/>
</dbReference>
<dbReference type="Pfam" id="PF06283">
    <property type="entry name" value="ThuA"/>
    <property type="match status" value="1"/>
</dbReference>
<keyword evidence="3" id="KW-1185">Reference proteome</keyword>
<gene>
    <name evidence="2" type="ORF">SAMN05661099_3038</name>
</gene>
<dbReference type="OrthoDB" id="3296611at2"/>
<sequence length="279" mass="32187">MSSVLRFSLVFCFFLSVMGIVNAQSKPRFRVIAFYTGKNDQAHISYVKEALKWFPETASKNNFSFEATTDWNSMNDAFLANYQVVLFLDTRPEKPEHRAAFQKFMENGGAWMGFHFAAFALTPSAYPQNWDWYHNTFLGSGQYGSNTWRPTSAILKVEDKNHPTTKGLGKTFNASPNEWYRWKNDLKANPNIKILLSIDPASFPLGTGPKPHEIWHEGYYPVVWTNTKYKMLYVNMGHNDIDYERKVDNTNSTLSFTFANENQNRLITNALLWLGSKKK</sequence>
<dbReference type="InterPro" id="IPR029010">
    <property type="entry name" value="ThuA-like"/>
</dbReference>
<dbReference type="AlphaFoldDB" id="A0A1T5EIK2"/>
<evidence type="ECO:0000259" key="1">
    <source>
        <dbReference type="Pfam" id="PF06283"/>
    </source>
</evidence>
<dbReference type="RefSeq" id="WP_079703541.1">
    <property type="nucleotide sequence ID" value="NZ_FUYR01000003.1"/>
</dbReference>
<dbReference type="Proteomes" id="UP000189981">
    <property type="component" value="Unassembled WGS sequence"/>
</dbReference>
<feature type="domain" description="ThuA-like" evidence="1">
    <location>
        <begin position="34"/>
        <end position="246"/>
    </location>
</feature>
<organism evidence="2 3">
    <name type="scientific">Daejeonella lutea</name>
    <dbReference type="NCBI Taxonomy" id="572036"/>
    <lineage>
        <taxon>Bacteria</taxon>
        <taxon>Pseudomonadati</taxon>
        <taxon>Bacteroidota</taxon>
        <taxon>Sphingobacteriia</taxon>
        <taxon>Sphingobacteriales</taxon>
        <taxon>Sphingobacteriaceae</taxon>
        <taxon>Daejeonella</taxon>
    </lineage>
</organism>
<dbReference type="SUPFAM" id="SSF52317">
    <property type="entry name" value="Class I glutamine amidotransferase-like"/>
    <property type="match status" value="1"/>
</dbReference>
<dbReference type="Gene3D" id="3.40.50.880">
    <property type="match status" value="1"/>
</dbReference>
<accession>A0A1T5EIK2</accession>